<organism evidence="6 7">
    <name type="scientific">Paremcibacter congregatus</name>
    <dbReference type="NCBI Taxonomy" id="2043170"/>
    <lineage>
        <taxon>Bacteria</taxon>
        <taxon>Pseudomonadati</taxon>
        <taxon>Pseudomonadota</taxon>
        <taxon>Alphaproteobacteria</taxon>
        <taxon>Emcibacterales</taxon>
        <taxon>Emcibacteraceae</taxon>
        <taxon>Paremcibacter</taxon>
    </lineage>
</organism>
<evidence type="ECO:0000313" key="6">
    <source>
        <dbReference type="EMBL" id="PHZ83560.1"/>
    </source>
</evidence>
<comment type="caution">
    <text evidence="6">The sequence shown here is derived from an EMBL/GenBank/DDBJ whole genome shotgun (WGS) entry which is preliminary data.</text>
</comment>
<dbReference type="CDD" id="cd17574">
    <property type="entry name" value="REC_OmpR"/>
    <property type="match status" value="1"/>
</dbReference>
<evidence type="ECO:0000256" key="3">
    <source>
        <dbReference type="PROSITE-ProRule" id="PRU01091"/>
    </source>
</evidence>
<dbReference type="Gene3D" id="3.40.50.2300">
    <property type="match status" value="1"/>
</dbReference>
<evidence type="ECO:0000259" key="5">
    <source>
        <dbReference type="PROSITE" id="PS51755"/>
    </source>
</evidence>
<dbReference type="InterPro" id="IPR001789">
    <property type="entry name" value="Sig_transdc_resp-reg_receiver"/>
</dbReference>
<feature type="modified residue" description="4-aspartylphosphate" evidence="2">
    <location>
        <position position="51"/>
    </location>
</feature>
<dbReference type="Pfam" id="PF00072">
    <property type="entry name" value="Response_reg"/>
    <property type="match status" value="1"/>
</dbReference>
<accession>A0A2G4YML2</accession>
<dbReference type="GO" id="GO:0000976">
    <property type="term" value="F:transcription cis-regulatory region binding"/>
    <property type="evidence" value="ECO:0007669"/>
    <property type="project" value="TreeGrafter"/>
</dbReference>
<dbReference type="PANTHER" id="PTHR48111">
    <property type="entry name" value="REGULATOR OF RPOS"/>
    <property type="match status" value="1"/>
</dbReference>
<feature type="domain" description="OmpR/PhoB-type" evidence="5">
    <location>
        <begin position="124"/>
        <end position="222"/>
    </location>
</feature>
<evidence type="ECO:0000256" key="1">
    <source>
        <dbReference type="ARBA" id="ARBA00023125"/>
    </source>
</evidence>
<keyword evidence="1 3" id="KW-0238">DNA-binding</keyword>
<dbReference type="GO" id="GO:0032993">
    <property type="term" value="C:protein-DNA complex"/>
    <property type="evidence" value="ECO:0007669"/>
    <property type="project" value="TreeGrafter"/>
</dbReference>
<dbReference type="GO" id="GO:0006355">
    <property type="term" value="P:regulation of DNA-templated transcription"/>
    <property type="evidence" value="ECO:0007669"/>
    <property type="project" value="InterPro"/>
</dbReference>
<evidence type="ECO:0000313" key="7">
    <source>
        <dbReference type="Proteomes" id="UP000229730"/>
    </source>
</evidence>
<dbReference type="PROSITE" id="PS51755">
    <property type="entry name" value="OMPR_PHOB"/>
    <property type="match status" value="1"/>
</dbReference>
<dbReference type="CDD" id="cd00383">
    <property type="entry name" value="trans_reg_C"/>
    <property type="match status" value="1"/>
</dbReference>
<dbReference type="InterPro" id="IPR001867">
    <property type="entry name" value="OmpR/PhoB-type_DNA-bd"/>
</dbReference>
<dbReference type="PROSITE" id="PS50110">
    <property type="entry name" value="RESPONSE_REGULATORY"/>
    <property type="match status" value="1"/>
</dbReference>
<evidence type="ECO:0000259" key="4">
    <source>
        <dbReference type="PROSITE" id="PS50110"/>
    </source>
</evidence>
<dbReference type="InParanoid" id="A0A2G4YML2"/>
<feature type="domain" description="Response regulatory" evidence="4">
    <location>
        <begin position="2"/>
        <end position="116"/>
    </location>
</feature>
<reference evidence="6 7" key="1">
    <citation type="submission" date="2017-10" db="EMBL/GenBank/DDBJ databases">
        <title>Frigbacter circumglobatus gen. nov. sp. nov., isolated from sediment cultured in situ.</title>
        <authorList>
            <person name="Zhao Z."/>
        </authorList>
    </citation>
    <scope>NUCLEOTIDE SEQUENCE [LARGE SCALE GENOMIC DNA]</scope>
    <source>
        <strain evidence="6 7">ZYL</strain>
    </source>
</reference>
<protein>
    <submittedName>
        <fullName evidence="6">DNA-binding response regulator</fullName>
    </submittedName>
</protein>
<proteinExistence type="predicted"/>
<dbReference type="Gene3D" id="1.10.10.10">
    <property type="entry name" value="Winged helix-like DNA-binding domain superfamily/Winged helix DNA-binding domain"/>
    <property type="match status" value="1"/>
</dbReference>
<dbReference type="SMART" id="SM00448">
    <property type="entry name" value="REC"/>
    <property type="match status" value="1"/>
</dbReference>
<evidence type="ECO:0000256" key="2">
    <source>
        <dbReference type="PROSITE-ProRule" id="PRU00169"/>
    </source>
</evidence>
<dbReference type="GO" id="GO:0000156">
    <property type="term" value="F:phosphorelay response regulator activity"/>
    <property type="evidence" value="ECO:0007669"/>
    <property type="project" value="TreeGrafter"/>
</dbReference>
<sequence>MRLLVVEDQEEIARLVQRLLQRENYIVDIAPTLSYAREALRSTDYPLVLLDRMLPDGEGTDLVAFARRHDIKSRFLILSALGDISRRVEGLDLGADDYIVKPFEPEELLARLRAALRRPVPDQNRVWRCGKVAFELPSRQVRINGGPVSFPRRELVILETLIKVAGRVVTRDHLEDSVYGYEDEIQSNTMESHISRLRKQLTQQGAGVMIHAVRGVGYMMKEEA</sequence>
<name>A0A2G4YML2_9PROT</name>
<dbReference type="InterPro" id="IPR011006">
    <property type="entry name" value="CheY-like_superfamily"/>
</dbReference>
<keyword evidence="7" id="KW-1185">Reference proteome</keyword>
<dbReference type="EMBL" id="PDEM01000032">
    <property type="protein sequence ID" value="PHZ83560.1"/>
    <property type="molecule type" value="Genomic_DNA"/>
</dbReference>
<dbReference type="RefSeq" id="WP_099475065.1">
    <property type="nucleotide sequence ID" value="NZ_CAXBMK010000013.1"/>
</dbReference>
<dbReference type="InterPro" id="IPR039420">
    <property type="entry name" value="WalR-like"/>
</dbReference>
<dbReference type="AlphaFoldDB" id="A0A2G4YML2"/>
<dbReference type="PANTHER" id="PTHR48111:SF36">
    <property type="entry name" value="TRANSCRIPTIONAL REGULATORY PROTEIN CUTR"/>
    <property type="match status" value="1"/>
</dbReference>
<dbReference type="GO" id="GO:0005829">
    <property type="term" value="C:cytosol"/>
    <property type="evidence" value="ECO:0007669"/>
    <property type="project" value="TreeGrafter"/>
</dbReference>
<dbReference type="SMART" id="SM00862">
    <property type="entry name" value="Trans_reg_C"/>
    <property type="match status" value="1"/>
</dbReference>
<dbReference type="Proteomes" id="UP000229730">
    <property type="component" value="Unassembled WGS sequence"/>
</dbReference>
<feature type="DNA-binding region" description="OmpR/PhoB-type" evidence="3">
    <location>
        <begin position="124"/>
        <end position="222"/>
    </location>
</feature>
<dbReference type="SUPFAM" id="SSF52172">
    <property type="entry name" value="CheY-like"/>
    <property type="match status" value="1"/>
</dbReference>
<dbReference type="Gene3D" id="6.10.250.690">
    <property type="match status" value="1"/>
</dbReference>
<dbReference type="OrthoDB" id="9802426at2"/>
<keyword evidence="2" id="KW-0597">Phosphoprotein</keyword>
<gene>
    <name evidence="6" type="ORF">CRD36_16475</name>
</gene>
<dbReference type="Pfam" id="PF00486">
    <property type="entry name" value="Trans_reg_C"/>
    <property type="match status" value="1"/>
</dbReference>
<dbReference type="InterPro" id="IPR036388">
    <property type="entry name" value="WH-like_DNA-bd_sf"/>
</dbReference>